<dbReference type="PANTHER" id="PTHR46985:SF4">
    <property type="entry name" value="CASPASE RECRUITMENT DOMAIN-CONTAINING PROTEIN 8"/>
    <property type="match status" value="1"/>
</dbReference>
<keyword evidence="11" id="KW-1185">Reference proteome</keyword>
<evidence type="ECO:0000256" key="4">
    <source>
        <dbReference type="ARBA" id="ARBA00022859"/>
    </source>
</evidence>
<keyword evidence="5" id="KW-0395">Inflammatory response</keyword>
<dbReference type="InterPro" id="IPR025307">
    <property type="entry name" value="FIIND_dom"/>
</dbReference>
<dbReference type="InterPro" id="IPR011029">
    <property type="entry name" value="DEATH-like_dom_sf"/>
</dbReference>
<evidence type="ECO:0000256" key="3">
    <source>
        <dbReference type="ARBA" id="ARBA00022588"/>
    </source>
</evidence>
<dbReference type="Proteomes" id="UP000189705">
    <property type="component" value="Unplaced"/>
</dbReference>
<dbReference type="InterPro" id="IPR033516">
    <property type="entry name" value="CARD8/ASC/NALP1_CARD"/>
</dbReference>
<organism evidence="11 12">
    <name type="scientific">Alligator sinensis</name>
    <name type="common">Chinese alligator</name>
    <dbReference type="NCBI Taxonomy" id="38654"/>
    <lineage>
        <taxon>Eukaryota</taxon>
        <taxon>Metazoa</taxon>
        <taxon>Chordata</taxon>
        <taxon>Craniata</taxon>
        <taxon>Vertebrata</taxon>
        <taxon>Euteleostomi</taxon>
        <taxon>Archelosauria</taxon>
        <taxon>Archosauria</taxon>
        <taxon>Crocodylia</taxon>
        <taxon>Alligatoridae</taxon>
        <taxon>Alligatorinae</taxon>
        <taxon>Alligator</taxon>
    </lineage>
</organism>
<keyword evidence="4" id="KW-0391">Immunity</keyword>
<dbReference type="STRING" id="38654.A0A3Q0FT84"/>
<dbReference type="InterPro" id="IPR051249">
    <property type="entry name" value="NLRP_Inflammasome"/>
</dbReference>
<dbReference type="InParanoid" id="A0A3Q0FT84"/>
<dbReference type="InterPro" id="IPR004020">
    <property type="entry name" value="DAPIN"/>
</dbReference>
<name>A0A3Q0FT84_ALLSI</name>
<proteinExistence type="predicted"/>
<protein>
    <submittedName>
        <fullName evidence="12">NACHT, LRR and PYD domains-containing protein 1b allele 2-like isoform X1</fullName>
    </submittedName>
</protein>
<dbReference type="AlphaFoldDB" id="A0A3Q0FT84"/>
<comment type="subcellular location">
    <subcellularLocation>
        <location evidence="1">Inflammasome</location>
    </subcellularLocation>
</comment>
<dbReference type="Pfam" id="PF23679">
    <property type="entry name" value="UPA-FIIND"/>
    <property type="match status" value="1"/>
</dbReference>
<dbReference type="SMART" id="SM01289">
    <property type="entry name" value="PYRIN"/>
    <property type="match status" value="1"/>
</dbReference>
<dbReference type="PANTHER" id="PTHR46985">
    <property type="entry name" value="NACHT, LRR AND PYD DOMAINS-CONTAINING PROTEIN 1"/>
    <property type="match status" value="1"/>
</dbReference>
<dbReference type="GO" id="GO:0045087">
    <property type="term" value="P:innate immune response"/>
    <property type="evidence" value="ECO:0007669"/>
    <property type="project" value="UniProtKB-KW"/>
</dbReference>
<dbReference type="Gene3D" id="1.10.533.10">
    <property type="entry name" value="Death Domain, Fas"/>
    <property type="match status" value="2"/>
</dbReference>
<evidence type="ECO:0000313" key="11">
    <source>
        <dbReference type="Proteomes" id="UP000189705"/>
    </source>
</evidence>
<keyword evidence="6" id="KW-1271">Inflammasome</keyword>
<dbReference type="FunFam" id="1.10.533.10:FF:000013">
    <property type="entry name" value="Apoptosis-associated speck-like protein containing a CARD"/>
    <property type="match status" value="1"/>
</dbReference>
<dbReference type="CDD" id="cd08330">
    <property type="entry name" value="CARD_ASC_NALP1"/>
    <property type="match status" value="1"/>
</dbReference>
<dbReference type="PROSITE" id="PS51830">
    <property type="entry name" value="FIIND"/>
    <property type="match status" value="1"/>
</dbReference>
<keyword evidence="2" id="KW-0963">Cytoplasm</keyword>
<evidence type="ECO:0000259" key="8">
    <source>
        <dbReference type="PROSITE" id="PS50209"/>
    </source>
</evidence>
<evidence type="ECO:0000256" key="1">
    <source>
        <dbReference type="ARBA" id="ARBA00004110"/>
    </source>
</evidence>
<dbReference type="GO" id="GO:0061702">
    <property type="term" value="C:canonical inflammasome complex"/>
    <property type="evidence" value="ECO:0007669"/>
    <property type="project" value="UniProtKB-SubCell"/>
</dbReference>
<evidence type="ECO:0000256" key="7">
    <source>
        <dbReference type="SAM" id="MobiDB-lite"/>
    </source>
</evidence>
<evidence type="ECO:0000259" key="9">
    <source>
        <dbReference type="PROSITE" id="PS50824"/>
    </source>
</evidence>
<reference evidence="12" key="1">
    <citation type="submission" date="2025-08" db="UniProtKB">
        <authorList>
            <consortium name="RefSeq"/>
        </authorList>
    </citation>
    <scope>IDENTIFICATION</scope>
</reference>
<gene>
    <name evidence="12" type="primary">LOC102388056</name>
</gene>
<evidence type="ECO:0000256" key="6">
    <source>
        <dbReference type="ARBA" id="ARBA00023233"/>
    </source>
</evidence>
<dbReference type="Pfam" id="PF02758">
    <property type="entry name" value="PYRIN"/>
    <property type="match status" value="1"/>
</dbReference>
<dbReference type="Pfam" id="PF00619">
    <property type="entry name" value="CARD"/>
    <property type="match status" value="1"/>
</dbReference>
<feature type="domain" description="Pyrin" evidence="9">
    <location>
        <begin position="1"/>
        <end position="92"/>
    </location>
</feature>
<evidence type="ECO:0000256" key="5">
    <source>
        <dbReference type="ARBA" id="ARBA00023198"/>
    </source>
</evidence>
<feature type="domain" description="FIIND" evidence="10">
    <location>
        <begin position="329"/>
        <end position="611"/>
    </location>
</feature>
<evidence type="ECO:0000256" key="2">
    <source>
        <dbReference type="ARBA" id="ARBA00022490"/>
    </source>
</evidence>
<dbReference type="GO" id="GO:0042981">
    <property type="term" value="P:regulation of apoptotic process"/>
    <property type="evidence" value="ECO:0007669"/>
    <property type="project" value="InterPro"/>
</dbReference>
<dbReference type="PROSITE" id="PS50209">
    <property type="entry name" value="CARD"/>
    <property type="match status" value="1"/>
</dbReference>
<accession>A0A3Q0FT84</accession>
<evidence type="ECO:0000259" key="10">
    <source>
        <dbReference type="PROSITE" id="PS51830"/>
    </source>
</evidence>
<dbReference type="CDD" id="cd08321">
    <property type="entry name" value="Pyrin_ASC-like"/>
    <property type="match status" value="1"/>
</dbReference>
<feature type="region of interest" description="Disordered" evidence="7">
    <location>
        <begin position="238"/>
        <end position="257"/>
    </location>
</feature>
<dbReference type="RefSeq" id="XP_025048908.1">
    <property type="nucleotide sequence ID" value="XM_025193123.1"/>
</dbReference>
<dbReference type="PROSITE" id="PS50824">
    <property type="entry name" value="DAPIN"/>
    <property type="match status" value="1"/>
</dbReference>
<dbReference type="InterPro" id="IPR001315">
    <property type="entry name" value="CARD"/>
</dbReference>
<dbReference type="SUPFAM" id="SSF47986">
    <property type="entry name" value="DEATH domain"/>
    <property type="match status" value="2"/>
</dbReference>
<feature type="domain" description="CARD" evidence="8">
    <location>
        <begin position="610"/>
        <end position="698"/>
    </location>
</feature>
<keyword evidence="3" id="KW-0399">Innate immunity</keyword>
<dbReference type="Pfam" id="PF13553">
    <property type="entry name" value="FIIND"/>
    <property type="match status" value="1"/>
</dbReference>
<sequence>MEGLKRSLLLEILTGLGHDELQRFKDGLGEVQLKEGQERVPAERLQDASPAQLVDLLISFYGEHEGAEVTAAALRATGQEALAERLMETPQADNDLIHMEEHTFEISNIFSAEKSDYTCLLLPMMEQRKLIQIADCSVILPDLDRVFLMDECYSEKPIIQPAKDSDNDLPTRIRACASEMPTILSTEDSGHCLPPPIDVSASEMMSTTDSYKDSVKFQKLVLGNQVCCSPSSHHLGTAAGGPSLSHQLPSHNKAHSPPARKYGNLKLQTSHISHMPTATPFPQHKVPLGLVTWSLVLSSAVRQEDGAGVGSNTGQRRKLMCQLCQTEEDIFEEVMPEIVPGPKRYQHTYRVHFTRTGSYRCSETALGFEVRASVAIEYKWESWKRHLNPHQLQGWDVAGPLFNFQVEPAGAIAAIHLPHVVCLKGGEVDISLMYVAHIVNGELTLEKPTRVKPFYAVLENPSFSCLGLVFRYLFKHIPVHSKVLLYHAAMSAPTTLHVYVIPCDDSLEKAVEEHEEKYNAVLLNKPPQMDEALYVDRNYSVASSPNTEILPKKLKFCYPNQERLQPFIEVYTRDMKMGIKLHITEVSSTEILWETTVRVEDVQRARSSPEEQADLHFIDRQRKQLIQRVTGMDALLDKLYGLLLDEEQYQRIRAEATNQDKMRRLYDLVPSWNRACKDRLYEALKVQHKHLVAELERQ</sequence>
<dbReference type="GeneID" id="102388056"/>
<dbReference type="GO" id="GO:0006954">
    <property type="term" value="P:inflammatory response"/>
    <property type="evidence" value="ECO:0007669"/>
    <property type="project" value="UniProtKB-KW"/>
</dbReference>
<evidence type="ECO:0000313" key="12">
    <source>
        <dbReference type="RefSeq" id="XP_025048908.1"/>
    </source>
</evidence>